<dbReference type="PROSITE" id="PS01258">
    <property type="entry name" value="BH2"/>
    <property type="match status" value="1"/>
</dbReference>
<dbReference type="Pfam" id="PF02180">
    <property type="entry name" value="BH4"/>
    <property type="match status" value="1"/>
</dbReference>
<reference evidence="9" key="2">
    <citation type="submission" date="2025-05" db="UniProtKB">
        <authorList>
            <consortium name="Ensembl"/>
        </authorList>
    </citation>
    <scope>IDENTIFICATION</scope>
</reference>
<dbReference type="GO" id="GO:0051400">
    <property type="term" value="F:BH domain binding"/>
    <property type="evidence" value="ECO:0007669"/>
    <property type="project" value="TreeGrafter"/>
</dbReference>
<organism evidence="9 11">
    <name type="scientific">Sphaeramia orbicularis</name>
    <name type="common">orbiculate cardinalfish</name>
    <dbReference type="NCBI Taxonomy" id="375764"/>
    <lineage>
        <taxon>Eukaryota</taxon>
        <taxon>Metazoa</taxon>
        <taxon>Chordata</taxon>
        <taxon>Craniata</taxon>
        <taxon>Vertebrata</taxon>
        <taxon>Euteleostomi</taxon>
        <taxon>Actinopterygii</taxon>
        <taxon>Neopterygii</taxon>
        <taxon>Teleostei</taxon>
        <taxon>Neoteleostei</taxon>
        <taxon>Acanthomorphata</taxon>
        <taxon>Gobiaria</taxon>
        <taxon>Kurtiformes</taxon>
        <taxon>Apogonoidei</taxon>
        <taxon>Apogonidae</taxon>
        <taxon>Apogoninae</taxon>
        <taxon>Sphaeramia</taxon>
    </lineage>
</organism>
<dbReference type="Proteomes" id="UP000472271">
    <property type="component" value="Chromosome 20"/>
</dbReference>
<dbReference type="RefSeq" id="XP_029979481.1">
    <property type="nucleotide sequence ID" value="XM_030123621.1"/>
</dbReference>
<dbReference type="PANTHER" id="PTHR11256">
    <property type="entry name" value="BCL-2 RELATED"/>
    <property type="match status" value="1"/>
</dbReference>
<dbReference type="Gene3D" id="1.10.437.10">
    <property type="entry name" value="Blc2-like"/>
    <property type="match status" value="1"/>
</dbReference>
<dbReference type="PROSITE" id="PS50062">
    <property type="entry name" value="BCL2_FAMILY"/>
    <property type="match status" value="1"/>
</dbReference>
<sequence>MSASYNSRHMVEDYLRYKLLQKGVAWRLPSPRRPAEALSLERTSVLHRGGATATTEEEEGEEERVRRDPHLAPPRLQVVLRCAGDELERCYRDDLSAQVSALMPHDGGSVRRNLAAVREEVFRDGVNWGRIVALMELGGAVSAELARRGGASQVDDVAGWMEESLDSPTLRGWIEDNGGWNAFVDLYGDSRPEAGLWSLRTVCGLVLLGAAGITLGALFTHQ</sequence>
<dbReference type="GO" id="GO:0042981">
    <property type="term" value="P:regulation of apoptotic process"/>
    <property type="evidence" value="ECO:0007669"/>
    <property type="project" value="InterPro"/>
</dbReference>
<dbReference type="InterPro" id="IPR002475">
    <property type="entry name" value="Bcl2-like"/>
</dbReference>
<dbReference type="PANTHER" id="PTHR11256:SF11">
    <property type="entry name" value="APOPTOSIS REGULATOR BCL-2"/>
    <property type="match status" value="1"/>
</dbReference>
<accession>A0A673BH98</accession>
<gene>
    <name evidence="9" type="primary">LOC115411472</name>
    <name evidence="10" type="synonym">LOC115411473</name>
</gene>
<evidence type="ECO:0000256" key="4">
    <source>
        <dbReference type="ARBA" id="ARBA00023136"/>
    </source>
</evidence>
<dbReference type="InterPro" id="IPR046371">
    <property type="entry name" value="Bcl-2_BH1-3"/>
</dbReference>
<protein>
    <submittedName>
        <fullName evidence="9">Apoptosis regulator Bcl-2-like</fullName>
    </submittedName>
</protein>
<dbReference type="InterPro" id="IPR026298">
    <property type="entry name" value="Bcl-2_fam"/>
</dbReference>
<dbReference type="SMART" id="SM00265">
    <property type="entry name" value="BH4"/>
    <property type="match status" value="1"/>
</dbReference>
<dbReference type="Ensembl" id="ENSSORT00005042111.1">
    <property type="protein sequence ID" value="ENSSORP00005041055.1"/>
    <property type="gene ID" value="ENSSORG00005019126.1"/>
</dbReference>
<keyword evidence="7" id="KW-0812">Transmembrane</keyword>
<keyword evidence="7" id="KW-1133">Transmembrane helix</keyword>
<dbReference type="GO" id="GO:0001836">
    <property type="term" value="P:release of cytochrome c from mitochondria"/>
    <property type="evidence" value="ECO:0007669"/>
    <property type="project" value="TreeGrafter"/>
</dbReference>
<dbReference type="OrthoDB" id="6021377at2759"/>
<feature type="short sequence motif" description="BH4" evidence="5">
    <location>
        <begin position="7"/>
        <end position="26"/>
    </location>
</feature>
<dbReference type="InterPro" id="IPR036834">
    <property type="entry name" value="Bcl-2-like_sf"/>
</dbReference>
<dbReference type="SMART" id="SM00337">
    <property type="entry name" value="BCL"/>
    <property type="match status" value="1"/>
</dbReference>
<dbReference type="GO" id="GO:0097192">
    <property type="term" value="P:extrinsic apoptotic signaling pathway in absence of ligand"/>
    <property type="evidence" value="ECO:0007669"/>
    <property type="project" value="TreeGrafter"/>
</dbReference>
<dbReference type="CDD" id="cd06845">
    <property type="entry name" value="Bcl-2_like"/>
    <property type="match status" value="1"/>
</dbReference>
<evidence type="ECO:0000256" key="3">
    <source>
        <dbReference type="ARBA" id="ARBA00022703"/>
    </source>
</evidence>
<evidence type="ECO:0000313" key="9">
    <source>
        <dbReference type="Ensembl" id="ENSSORP00005040644.1"/>
    </source>
</evidence>
<dbReference type="GeneID" id="115411472"/>
<dbReference type="SUPFAM" id="SSF56854">
    <property type="entry name" value="Bcl-2 inhibitors of programmed cell death"/>
    <property type="match status" value="1"/>
</dbReference>
<name>A0A673BH98_9TELE</name>
<evidence type="ECO:0000256" key="7">
    <source>
        <dbReference type="SAM" id="Phobius"/>
    </source>
</evidence>
<dbReference type="GO" id="GO:0008630">
    <property type="term" value="P:intrinsic apoptotic signaling pathway in response to DNA damage"/>
    <property type="evidence" value="ECO:0007669"/>
    <property type="project" value="TreeGrafter"/>
</dbReference>
<keyword evidence="3 5" id="KW-0053">Apoptosis</keyword>
<evidence type="ECO:0000256" key="6">
    <source>
        <dbReference type="SAM" id="MobiDB-lite"/>
    </source>
</evidence>
<evidence type="ECO:0000256" key="5">
    <source>
        <dbReference type="PROSITE-ProRule" id="PRU00025"/>
    </source>
</evidence>
<reference evidence="9" key="1">
    <citation type="submission" date="2019-06" db="EMBL/GenBank/DDBJ databases">
        <authorList>
            <consortium name="Wellcome Sanger Institute Data Sharing"/>
        </authorList>
    </citation>
    <scope>NUCLEOTIDE SEQUENCE [LARGE SCALE GENOMIC DNA]</scope>
</reference>
<proteinExistence type="inferred from homology"/>
<dbReference type="AlphaFoldDB" id="A0A673BH98"/>
<keyword evidence="4 7" id="KW-0472">Membrane</keyword>
<comment type="subcellular location">
    <subcellularLocation>
        <location evidence="1">Membrane</location>
    </subcellularLocation>
</comment>
<evidence type="ECO:0000313" key="10">
    <source>
        <dbReference type="Ensembl" id="ENSSORP00005041055.1"/>
    </source>
</evidence>
<feature type="transmembrane region" description="Helical" evidence="7">
    <location>
        <begin position="197"/>
        <end position="219"/>
    </location>
</feature>
<dbReference type="InterPro" id="IPR003093">
    <property type="entry name" value="Bcl2_BH4"/>
</dbReference>
<dbReference type="Pfam" id="PF00452">
    <property type="entry name" value="Bcl-2"/>
    <property type="match status" value="1"/>
</dbReference>
<comment type="similarity">
    <text evidence="2">Belongs to the Bcl-2 family.</text>
</comment>
<keyword evidence="11" id="KW-1185">Reference proteome</keyword>
<dbReference type="GO" id="GO:0005741">
    <property type="term" value="C:mitochondrial outer membrane"/>
    <property type="evidence" value="ECO:0007669"/>
    <property type="project" value="TreeGrafter"/>
</dbReference>
<evidence type="ECO:0000256" key="1">
    <source>
        <dbReference type="ARBA" id="ARBA00004370"/>
    </source>
</evidence>
<feature type="region of interest" description="Disordered" evidence="6">
    <location>
        <begin position="37"/>
        <end position="70"/>
    </location>
</feature>
<dbReference type="PRINTS" id="PR01862">
    <property type="entry name" value="BCL2FAMILY"/>
</dbReference>
<feature type="domain" description="Apoptosis regulator Bcl-2 family BH4" evidence="8">
    <location>
        <begin position="7"/>
        <end position="26"/>
    </location>
</feature>
<evidence type="ECO:0000259" key="8">
    <source>
        <dbReference type="PROSITE" id="PS50063"/>
    </source>
</evidence>
<dbReference type="Ensembl" id="ENSSORT00005041697.1">
    <property type="protein sequence ID" value="ENSSORP00005040644.1"/>
    <property type="gene ID" value="ENSSORG00005018977.1"/>
</dbReference>
<dbReference type="InterPro" id="IPR020726">
    <property type="entry name" value="Bcl2_BH2_motif_CS"/>
</dbReference>
<dbReference type="PROSITE" id="PS50063">
    <property type="entry name" value="BH4_2"/>
    <property type="match status" value="1"/>
</dbReference>
<evidence type="ECO:0000313" key="11">
    <source>
        <dbReference type="Proteomes" id="UP000472271"/>
    </source>
</evidence>
<evidence type="ECO:0000256" key="2">
    <source>
        <dbReference type="ARBA" id="ARBA00009458"/>
    </source>
</evidence>